<evidence type="ECO:0000256" key="1">
    <source>
        <dbReference type="SAM" id="Phobius"/>
    </source>
</evidence>
<reference evidence="3" key="1">
    <citation type="journal article" date="2019" name="Int. J. Syst. Evol. Microbiol.">
        <title>The Global Catalogue of Microorganisms (GCM) 10K type strain sequencing project: providing services to taxonomists for standard genome sequencing and annotation.</title>
        <authorList>
            <consortium name="The Broad Institute Genomics Platform"/>
            <consortium name="The Broad Institute Genome Sequencing Center for Infectious Disease"/>
            <person name="Wu L."/>
            <person name="Ma J."/>
        </authorList>
    </citation>
    <scope>NUCLEOTIDE SEQUENCE [LARGE SCALE GENOMIC DNA]</scope>
    <source>
        <strain evidence="3">CCUG 55585</strain>
    </source>
</reference>
<dbReference type="Proteomes" id="UP001597110">
    <property type="component" value="Unassembled WGS sequence"/>
</dbReference>
<feature type="transmembrane region" description="Helical" evidence="1">
    <location>
        <begin position="6"/>
        <end position="27"/>
    </location>
</feature>
<organism evidence="2 3">
    <name type="scientific">Lysobacter brunescens</name>
    <dbReference type="NCBI Taxonomy" id="262323"/>
    <lineage>
        <taxon>Bacteria</taxon>
        <taxon>Pseudomonadati</taxon>
        <taxon>Pseudomonadota</taxon>
        <taxon>Gammaproteobacteria</taxon>
        <taxon>Lysobacterales</taxon>
        <taxon>Lysobacteraceae</taxon>
        <taxon>Lysobacter</taxon>
    </lineage>
</organism>
<dbReference type="Pfam" id="PF16137">
    <property type="entry name" value="DUF4845"/>
    <property type="match status" value="1"/>
</dbReference>
<name>A0ABW2YEL8_9GAMM</name>
<dbReference type="InterPro" id="IPR032314">
    <property type="entry name" value="DUF4845"/>
</dbReference>
<protein>
    <submittedName>
        <fullName evidence="2">DUF4845 domain-containing protein</fullName>
    </submittedName>
</protein>
<sequence>MRRHQSGMTLISFLVTAAVVGFFLFIVMKLFPMYKEFFEVKSALKGLANEAGIAHEQPAQIKEKLFKRMSINYVSNVKNEHVKVENKGGGQMVLVNYEVRVPLFYNLDAVGKFNAEQSLSGGAASAPAL</sequence>
<keyword evidence="1" id="KW-0472">Membrane</keyword>
<evidence type="ECO:0000313" key="3">
    <source>
        <dbReference type="Proteomes" id="UP001597110"/>
    </source>
</evidence>
<keyword evidence="1" id="KW-0812">Transmembrane</keyword>
<keyword evidence="1" id="KW-1133">Transmembrane helix</keyword>
<evidence type="ECO:0000313" key="2">
    <source>
        <dbReference type="EMBL" id="MFD0726343.1"/>
    </source>
</evidence>
<proteinExistence type="predicted"/>
<dbReference type="RefSeq" id="WP_386824170.1">
    <property type="nucleotide sequence ID" value="NZ_JBHTIF010000002.1"/>
</dbReference>
<keyword evidence="3" id="KW-1185">Reference proteome</keyword>
<comment type="caution">
    <text evidence="2">The sequence shown here is derived from an EMBL/GenBank/DDBJ whole genome shotgun (WGS) entry which is preliminary data.</text>
</comment>
<dbReference type="EMBL" id="JBHTIF010000002">
    <property type="protein sequence ID" value="MFD0726343.1"/>
    <property type="molecule type" value="Genomic_DNA"/>
</dbReference>
<gene>
    <name evidence="2" type="ORF">ACFQ0E_12145</name>
</gene>
<accession>A0ABW2YEL8</accession>